<organism evidence="3 4">
    <name type="scientific">Capillibacterium thermochitinicola</name>
    <dbReference type="NCBI Taxonomy" id="2699427"/>
    <lineage>
        <taxon>Bacteria</taxon>
        <taxon>Bacillati</taxon>
        <taxon>Bacillota</taxon>
        <taxon>Capillibacterium</taxon>
    </lineage>
</organism>
<dbReference type="PANTHER" id="PTHR46558">
    <property type="entry name" value="TRACRIPTIONAL REGULATORY PROTEIN-RELATED-RELATED"/>
    <property type="match status" value="1"/>
</dbReference>
<dbReference type="SUPFAM" id="SSF47413">
    <property type="entry name" value="lambda repressor-like DNA-binding domains"/>
    <property type="match status" value="1"/>
</dbReference>
<dbReference type="Gene3D" id="1.10.260.40">
    <property type="entry name" value="lambda repressor-like DNA-binding domains"/>
    <property type="match status" value="1"/>
</dbReference>
<dbReference type="Pfam" id="PF01381">
    <property type="entry name" value="HTH_3"/>
    <property type="match status" value="1"/>
</dbReference>
<dbReference type="AlphaFoldDB" id="A0A8J6I290"/>
<evidence type="ECO:0000313" key="3">
    <source>
        <dbReference type="EMBL" id="MBA2133109.1"/>
    </source>
</evidence>
<gene>
    <name evidence="3" type="ORF">G5B42_06080</name>
</gene>
<dbReference type="GO" id="GO:0003677">
    <property type="term" value="F:DNA binding"/>
    <property type="evidence" value="ECO:0007669"/>
    <property type="project" value="UniProtKB-KW"/>
</dbReference>
<comment type="caution">
    <text evidence="3">The sequence shown here is derived from an EMBL/GenBank/DDBJ whole genome shotgun (WGS) entry which is preliminary data.</text>
</comment>
<dbReference type="CDD" id="cd00093">
    <property type="entry name" value="HTH_XRE"/>
    <property type="match status" value="1"/>
</dbReference>
<evidence type="ECO:0000256" key="1">
    <source>
        <dbReference type="ARBA" id="ARBA00023125"/>
    </source>
</evidence>
<sequence>MVPDGFKRSVDNGGDQVSFGARLRALREEQGLYQKDLAEKLGLSQKTISNYENNERFPDQNTLRKIADFFNVSIDFLLDRTDIRSPIEIVAAHRSDDPILDLPENARKSVLSFIKMVKEELGIED</sequence>
<keyword evidence="1" id="KW-0238">DNA-binding</keyword>
<dbReference type="RefSeq" id="WP_181339689.1">
    <property type="nucleotide sequence ID" value="NZ_JAAKDE010000012.1"/>
</dbReference>
<dbReference type="Proteomes" id="UP000657177">
    <property type="component" value="Unassembled WGS sequence"/>
</dbReference>
<evidence type="ECO:0000259" key="2">
    <source>
        <dbReference type="PROSITE" id="PS50943"/>
    </source>
</evidence>
<proteinExistence type="predicted"/>
<dbReference type="InterPro" id="IPR001387">
    <property type="entry name" value="Cro/C1-type_HTH"/>
</dbReference>
<evidence type="ECO:0000313" key="4">
    <source>
        <dbReference type="Proteomes" id="UP000657177"/>
    </source>
</evidence>
<dbReference type="PANTHER" id="PTHR46558:SF11">
    <property type="entry name" value="HTH-TYPE TRANSCRIPTIONAL REGULATOR XRE"/>
    <property type="match status" value="1"/>
</dbReference>
<name>A0A8J6I290_9FIRM</name>
<keyword evidence="4" id="KW-1185">Reference proteome</keyword>
<accession>A0A8J6I290</accession>
<protein>
    <submittedName>
        <fullName evidence="3">Helix-turn-helix transcriptional regulator</fullName>
    </submittedName>
</protein>
<dbReference type="InterPro" id="IPR010982">
    <property type="entry name" value="Lambda_DNA-bd_dom_sf"/>
</dbReference>
<dbReference type="EMBL" id="JAAKDE010000012">
    <property type="protein sequence ID" value="MBA2133109.1"/>
    <property type="molecule type" value="Genomic_DNA"/>
</dbReference>
<reference evidence="3" key="1">
    <citation type="submission" date="2020-06" db="EMBL/GenBank/DDBJ databases">
        <title>Novel chitinolytic bacterium.</title>
        <authorList>
            <person name="Ungkulpasvich U."/>
            <person name="Kosugi A."/>
            <person name="Uke A."/>
        </authorList>
    </citation>
    <scope>NUCLEOTIDE SEQUENCE</scope>
    <source>
        <strain evidence="3">UUS1-1</strain>
    </source>
</reference>
<feature type="domain" description="HTH cro/C1-type" evidence="2">
    <location>
        <begin position="23"/>
        <end position="77"/>
    </location>
</feature>
<dbReference type="SMART" id="SM00530">
    <property type="entry name" value="HTH_XRE"/>
    <property type="match status" value="1"/>
</dbReference>
<dbReference type="PROSITE" id="PS50943">
    <property type="entry name" value="HTH_CROC1"/>
    <property type="match status" value="1"/>
</dbReference>